<reference evidence="1" key="1">
    <citation type="journal article" date="2014" name="Front. Microbiol.">
        <title>High frequency of phylogenetically diverse reductive dehalogenase-homologous genes in deep subseafloor sedimentary metagenomes.</title>
        <authorList>
            <person name="Kawai M."/>
            <person name="Futagami T."/>
            <person name="Toyoda A."/>
            <person name="Takaki Y."/>
            <person name="Nishi S."/>
            <person name="Hori S."/>
            <person name="Arai W."/>
            <person name="Tsubouchi T."/>
            <person name="Morono Y."/>
            <person name="Uchiyama I."/>
            <person name="Ito T."/>
            <person name="Fujiyama A."/>
            <person name="Inagaki F."/>
            <person name="Takami H."/>
        </authorList>
    </citation>
    <scope>NUCLEOTIDE SEQUENCE</scope>
    <source>
        <strain evidence="1">Expedition CK06-06</strain>
    </source>
</reference>
<dbReference type="EMBL" id="BARS01007598">
    <property type="protein sequence ID" value="GAF67624.1"/>
    <property type="molecule type" value="Genomic_DNA"/>
</dbReference>
<sequence>MMKDTISFVNLFAEYKSLIEEIPQQEIYYEMDRVFWEDISVANNFLIIEKLCF</sequence>
<protein>
    <submittedName>
        <fullName evidence="1">Uncharacterized protein</fullName>
    </submittedName>
</protein>
<dbReference type="AlphaFoldDB" id="X0RFE3"/>
<organism evidence="1">
    <name type="scientific">marine sediment metagenome</name>
    <dbReference type="NCBI Taxonomy" id="412755"/>
    <lineage>
        <taxon>unclassified sequences</taxon>
        <taxon>metagenomes</taxon>
        <taxon>ecological metagenomes</taxon>
    </lineage>
</organism>
<name>X0RFE3_9ZZZZ</name>
<accession>X0RFE3</accession>
<gene>
    <name evidence="1" type="ORF">S01H1_14592</name>
</gene>
<comment type="caution">
    <text evidence="1">The sequence shown here is derived from an EMBL/GenBank/DDBJ whole genome shotgun (WGS) entry which is preliminary data.</text>
</comment>
<proteinExistence type="predicted"/>
<evidence type="ECO:0000313" key="1">
    <source>
        <dbReference type="EMBL" id="GAF67624.1"/>
    </source>
</evidence>